<proteinExistence type="predicted"/>
<comment type="caution">
    <text evidence="3">The sequence shown here is derived from an EMBL/GenBank/DDBJ whole genome shotgun (WGS) entry which is preliminary data.</text>
</comment>
<evidence type="ECO:0000256" key="2">
    <source>
        <dbReference type="SAM" id="SignalP"/>
    </source>
</evidence>
<keyword evidence="1" id="KW-0812">Transmembrane</keyword>
<organism evidence="3 4">
    <name type="scientific">Streptomyces sp. 900116325</name>
    <dbReference type="NCBI Taxonomy" id="3154295"/>
    <lineage>
        <taxon>Bacteria</taxon>
        <taxon>Bacillati</taxon>
        <taxon>Actinomycetota</taxon>
        <taxon>Actinomycetes</taxon>
        <taxon>Kitasatosporales</taxon>
        <taxon>Streptomycetaceae</taxon>
        <taxon>Streptomyces</taxon>
    </lineage>
</organism>
<feature type="signal peptide" evidence="2">
    <location>
        <begin position="1"/>
        <end position="28"/>
    </location>
</feature>
<sequence length="176" mass="17192">MRPIGVAPVALLGATALALTAPAATAHAAMSREAPSATRPIVAPSVVAPGGQVTLAARGCSKAATASSGVFDSITIPSGGTAAATVDWDAEPGAAYEVTFICNTSPTSTAKIRLTISAGSPTPTGSTTIAPGGVQGGLGGIGRMSSAEVVGGTALAVAATTGTLFVVRRRKEIRRH</sequence>
<keyword evidence="4" id="KW-1185">Reference proteome</keyword>
<feature type="chain" id="PRO_5045532467" description="Lipoprotein" evidence="2">
    <location>
        <begin position="29"/>
        <end position="176"/>
    </location>
</feature>
<protein>
    <recommendedName>
        <fullName evidence="5">Lipoprotein</fullName>
    </recommendedName>
</protein>
<dbReference type="EMBL" id="JBEXIP010000030">
    <property type="protein sequence ID" value="MET8436852.1"/>
    <property type="molecule type" value="Genomic_DNA"/>
</dbReference>
<dbReference type="RefSeq" id="WP_356498200.1">
    <property type="nucleotide sequence ID" value="NZ_JBEXEF010000110.1"/>
</dbReference>
<evidence type="ECO:0000313" key="4">
    <source>
        <dbReference type="Proteomes" id="UP001550044"/>
    </source>
</evidence>
<reference evidence="3 4" key="1">
    <citation type="submission" date="2024-06" db="EMBL/GenBank/DDBJ databases">
        <title>The Natural Products Discovery Center: Release of the First 8490 Sequenced Strains for Exploring Actinobacteria Biosynthetic Diversity.</title>
        <authorList>
            <person name="Kalkreuter E."/>
            <person name="Kautsar S.A."/>
            <person name="Yang D."/>
            <person name="Bader C.D."/>
            <person name="Teijaro C.N."/>
            <person name="Fluegel L."/>
            <person name="Davis C.M."/>
            <person name="Simpson J.R."/>
            <person name="Lauterbach L."/>
            <person name="Steele A.D."/>
            <person name="Gui C."/>
            <person name="Meng S."/>
            <person name="Li G."/>
            <person name="Viehrig K."/>
            <person name="Ye F."/>
            <person name="Su P."/>
            <person name="Kiefer A.F."/>
            <person name="Nichols A."/>
            <person name="Cepeda A.J."/>
            <person name="Yan W."/>
            <person name="Fan B."/>
            <person name="Jiang Y."/>
            <person name="Adhikari A."/>
            <person name="Zheng C.-J."/>
            <person name="Schuster L."/>
            <person name="Cowan T.M."/>
            <person name="Smanski M.J."/>
            <person name="Chevrette M.G."/>
            <person name="De Carvalho L.P.S."/>
            <person name="Shen B."/>
        </authorList>
    </citation>
    <scope>NUCLEOTIDE SEQUENCE [LARGE SCALE GENOMIC DNA]</scope>
    <source>
        <strain evidence="3 4">NPDC005137</strain>
    </source>
</reference>
<keyword evidence="2" id="KW-0732">Signal</keyword>
<keyword evidence="1" id="KW-1133">Transmembrane helix</keyword>
<evidence type="ECO:0008006" key="5">
    <source>
        <dbReference type="Google" id="ProtNLM"/>
    </source>
</evidence>
<evidence type="ECO:0000313" key="3">
    <source>
        <dbReference type="EMBL" id="MET8436852.1"/>
    </source>
</evidence>
<keyword evidence="1" id="KW-0472">Membrane</keyword>
<gene>
    <name evidence="3" type="ORF">ABZV61_29555</name>
</gene>
<evidence type="ECO:0000256" key="1">
    <source>
        <dbReference type="SAM" id="Phobius"/>
    </source>
</evidence>
<dbReference type="Proteomes" id="UP001550044">
    <property type="component" value="Unassembled WGS sequence"/>
</dbReference>
<feature type="transmembrane region" description="Helical" evidence="1">
    <location>
        <begin position="149"/>
        <end position="167"/>
    </location>
</feature>
<name>A0ABV2UG69_9ACTN</name>
<accession>A0ABV2UG69</accession>